<dbReference type="NCBIfam" id="NF003727">
    <property type="entry name" value="PRK05330.1"/>
    <property type="match status" value="1"/>
</dbReference>
<dbReference type="InterPro" id="IPR018375">
    <property type="entry name" value="Coprogen_oxidase_CS"/>
</dbReference>
<keyword evidence="5 8" id="KW-0560">Oxidoreductase</keyword>
<dbReference type="EC" id="1.3.3.3" evidence="4"/>
<dbReference type="Gene3D" id="3.40.1500.10">
    <property type="entry name" value="Coproporphyrinogen III oxidase, aerobic"/>
    <property type="match status" value="1"/>
</dbReference>
<dbReference type="PATRIC" id="fig|556287.8.peg.207"/>
<evidence type="ECO:0000256" key="6">
    <source>
        <dbReference type="ARBA" id="ARBA00023133"/>
    </source>
</evidence>
<reference evidence="8 9" key="1">
    <citation type="journal article" date="2015" name="Phytopathology">
        <title>Genomes of Candidatus Liberibacter solanacearum haplotype A from New Zealand and the USA suggest significant genome plasticity in the species.</title>
        <authorList>
            <person name="Thompson S.M."/>
            <person name="Johnson C.P."/>
            <person name="Lu A.Y."/>
            <person name="Frampton R.A."/>
            <person name="Sullivan K.L."/>
            <person name="Fiers M.W."/>
            <person name="Crowhurst R.N."/>
            <person name="Pitman A.R."/>
            <person name="Scott I."/>
            <person name="Gudmestad N.C."/>
            <person name="Smith G.R."/>
        </authorList>
    </citation>
    <scope>NUCLEOTIDE SEQUENCE [LARGE SCALE GENOMIC DNA]</scope>
    <source>
        <strain evidence="8 9">LsoNZ1</strain>
    </source>
</reference>
<keyword evidence="9" id="KW-1185">Reference proteome</keyword>
<keyword evidence="6" id="KW-0350">Heme biosynthesis</keyword>
<protein>
    <recommendedName>
        <fullName evidence="4">coproporphyrinogen oxidase</fullName>
        <ecNumber evidence="4">1.3.3.3</ecNumber>
    </recommendedName>
</protein>
<dbReference type="RefSeq" id="WP_045960470.1">
    <property type="nucleotide sequence ID" value="NZ_JMTK01000001.1"/>
</dbReference>
<evidence type="ECO:0000256" key="1">
    <source>
        <dbReference type="ARBA" id="ARBA00005168"/>
    </source>
</evidence>
<comment type="subunit">
    <text evidence="3">Homodimer.</text>
</comment>
<dbReference type="PANTHER" id="PTHR10755">
    <property type="entry name" value="COPROPORPHYRINOGEN III OXIDASE, MITOCHONDRIAL"/>
    <property type="match status" value="1"/>
</dbReference>
<dbReference type="InterPro" id="IPR001260">
    <property type="entry name" value="Coprogen_oxidase_aer"/>
</dbReference>
<comment type="pathway">
    <text evidence="1">Porphyrin-containing compound metabolism; protoporphyrin-IX biosynthesis; protoporphyrinogen-IX from coproporphyrinogen-III (O2 route): step 1/1.</text>
</comment>
<evidence type="ECO:0000256" key="2">
    <source>
        <dbReference type="ARBA" id="ARBA00010644"/>
    </source>
</evidence>
<dbReference type="GO" id="GO:0004109">
    <property type="term" value="F:coproporphyrinogen oxidase activity"/>
    <property type="evidence" value="ECO:0007669"/>
    <property type="project" value="UniProtKB-EC"/>
</dbReference>
<organism evidence="8 9">
    <name type="scientific">Candidatus Liberibacter solanacearum</name>
    <dbReference type="NCBI Taxonomy" id="556287"/>
    <lineage>
        <taxon>Bacteria</taxon>
        <taxon>Pseudomonadati</taxon>
        <taxon>Pseudomonadota</taxon>
        <taxon>Alphaproteobacteria</taxon>
        <taxon>Hyphomicrobiales</taxon>
        <taxon>Rhizobiaceae</taxon>
        <taxon>Liberibacter</taxon>
    </lineage>
</organism>
<dbReference type="AlphaFoldDB" id="A0A0F4VMM2"/>
<dbReference type="PRINTS" id="PR00073">
    <property type="entry name" value="COPRGNOXDASE"/>
</dbReference>
<comment type="similarity">
    <text evidence="2">Belongs to the aerobic coproporphyrinogen-III oxidase family.</text>
</comment>
<evidence type="ECO:0000313" key="8">
    <source>
        <dbReference type="EMBL" id="KJZ82624.1"/>
    </source>
</evidence>
<evidence type="ECO:0000256" key="7">
    <source>
        <dbReference type="ARBA" id="ARBA00023244"/>
    </source>
</evidence>
<dbReference type="Pfam" id="PF01218">
    <property type="entry name" value="Coprogen_oxidas"/>
    <property type="match status" value="1"/>
</dbReference>
<dbReference type="InterPro" id="IPR036406">
    <property type="entry name" value="Coprogen_oxidase_aer_sf"/>
</dbReference>
<comment type="caution">
    <text evidence="8">The sequence shown here is derived from an EMBL/GenBank/DDBJ whole genome shotgun (WGS) entry which is preliminary data.</text>
</comment>
<name>A0A0F4VMM2_9HYPH</name>
<gene>
    <name evidence="8" type="ORF">DJ66_0233</name>
</gene>
<dbReference type="GO" id="GO:0006782">
    <property type="term" value="P:protoporphyrinogen IX biosynthetic process"/>
    <property type="evidence" value="ECO:0007669"/>
    <property type="project" value="TreeGrafter"/>
</dbReference>
<evidence type="ECO:0000256" key="5">
    <source>
        <dbReference type="ARBA" id="ARBA00023002"/>
    </source>
</evidence>
<dbReference type="SUPFAM" id="SSF102886">
    <property type="entry name" value="Coproporphyrinogen III oxidase"/>
    <property type="match status" value="1"/>
</dbReference>
<proteinExistence type="inferred from homology"/>
<dbReference type="Proteomes" id="UP000033731">
    <property type="component" value="Unassembled WGS sequence"/>
</dbReference>
<dbReference type="PROSITE" id="PS01021">
    <property type="entry name" value="COPROGEN_OXIDASE"/>
    <property type="match status" value="1"/>
</dbReference>
<evidence type="ECO:0000256" key="3">
    <source>
        <dbReference type="ARBA" id="ARBA00011738"/>
    </source>
</evidence>
<dbReference type="EMBL" id="JMTK01000001">
    <property type="protein sequence ID" value="KJZ82624.1"/>
    <property type="molecule type" value="Genomic_DNA"/>
</dbReference>
<evidence type="ECO:0000313" key="9">
    <source>
        <dbReference type="Proteomes" id="UP000033731"/>
    </source>
</evidence>
<dbReference type="PIRSF" id="PIRSF000166">
    <property type="entry name" value="Coproporphyri_ox"/>
    <property type="match status" value="1"/>
</dbReference>
<evidence type="ECO:0000256" key="4">
    <source>
        <dbReference type="ARBA" id="ARBA00012869"/>
    </source>
</evidence>
<sequence>MNFGKIELGLPDNIEEWKRRAQRKFENLQSIICAEFEKLENELTGNSSNIPSEIFKSKHWVRDKSKKNDLGGGHMATLYGGKVFEKAAVLVSTVYGDLSVNFRDQIPGTLQSPYFWATGLSVIAHPYNPHVPAIHFNIRMIVTGAYWFGGGIDLTPFLESRRQLDDPDVMFFHDSLKKMFAQHTVADYNHYKEWCDQYFYLPHREEARGVGGIFFDYLHSKQEIGGIDADFSFVSAVGDCFVTLYPLLVRRNYRRSFTKQERQEQLIRRGRYVEFNLLYDKGTNFGFKTGGNVESILASMPPMVAWT</sequence>
<keyword evidence="7" id="KW-0627">Porphyrin biosynthesis</keyword>
<dbReference type="GO" id="GO:0005737">
    <property type="term" value="C:cytoplasm"/>
    <property type="evidence" value="ECO:0007669"/>
    <property type="project" value="TreeGrafter"/>
</dbReference>
<accession>A0A0F4VMM2</accession>
<dbReference type="PANTHER" id="PTHR10755:SF0">
    <property type="entry name" value="OXYGEN-DEPENDENT COPROPORPHYRINOGEN-III OXIDASE, MITOCHONDRIAL"/>
    <property type="match status" value="1"/>
</dbReference>